<dbReference type="OrthoDB" id="3029at2759"/>
<dbReference type="AlphaFoldDB" id="A0A5J4YRI8"/>
<feature type="region of interest" description="Disordered" evidence="1">
    <location>
        <begin position="327"/>
        <end position="355"/>
    </location>
</feature>
<evidence type="ECO:0000313" key="2">
    <source>
        <dbReference type="EMBL" id="KAA8493027.1"/>
    </source>
</evidence>
<evidence type="ECO:0008006" key="4">
    <source>
        <dbReference type="Google" id="ProtNLM"/>
    </source>
</evidence>
<feature type="compositionally biased region" description="Polar residues" evidence="1">
    <location>
        <begin position="25"/>
        <end position="37"/>
    </location>
</feature>
<name>A0A5J4YRI8_PORPP</name>
<evidence type="ECO:0000313" key="3">
    <source>
        <dbReference type="Proteomes" id="UP000324585"/>
    </source>
</evidence>
<feature type="compositionally biased region" description="Polar residues" evidence="1">
    <location>
        <begin position="46"/>
        <end position="57"/>
    </location>
</feature>
<evidence type="ECO:0000256" key="1">
    <source>
        <dbReference type="SAM" id="MobiDB-lite"/>
    </source>
</evidence>
<keyword evidence="3" id="KW-1185">Reference proteome</keyword>
<feature type="compositionally biased region" description="Low complexity" evidence="1">
    <location>
        <begin position="12"/>
        <end position="23"/>
    </location>
</feature>
<reference evidence="3" key="1">
    <citation type="journal article" date="2019" name="Nat. Commun.">
        <title>Expansion of phycobilisome linker gene families in mesophilic red algae.</title>
        <authorList>
            <person name="Lee J."/>
            <person name="Kim D."/>
            <person name="Bhattacharya D."/>
            <person name="Yoon H.S."/>
        </authorList>
    </citation>
    <scope>NUCLEOTIDE SEQUENCE [LARGE SCALE GENOMIC DNA]</scope>
    <source>
        <strain evidence="3">CCMP 1328</strain>
    </source>
</reference>
<organism evidence="2 3">
    <name type="scientific">Porphyridium purpureum</name>
    <name type="common">Red alga</name>
    <name type="synonym">Porphyridium cruentum</name>
    <dbReference type="NCBI Taxonomy" id="35688"/>
    <lineage>
        <taxon>Eukaryota</taxon>
        <taxon>Rhodophyta</taxon>
        <taxon>Bangiophyceae</taxon>
        <taxon>Porphyridiales</taxon>
        <taxon>Porphyridiaceae</taxon>
        <taxon>Porphyridium</taxon>
    </lineage>
</organism>
<dbReference type="Proteomes" id="UP000324585">
    <property type="component" value="Unassembled WGS sequence"/>
</dbReference>
<dbReference type="Gene3D" id="1.20.120.520">
    <property type="entry name" value="nmb1532 protein domain like"/>
    <property type="match status" value="1"/>
</dbReference>
<accession>A0A5J4YRI8</accession>
<sequence>MAEAGGHVGDRSSAGVTAVAAGSQRMGSQRMGSQRMGSQRLAVGSGASQKLGSQRMSSVRMRKMTETVLKEPVLAMCEFGHGKWEVDVVAWPHNAIRRELQDMYYLVASMQKRVLDLTHEDIEDFYDWFSIFEMFVQWYFQYEEKLLMPWVEAATSLNGALEERRRIALKESLVGRLDDIFSCQDRFANLPAGEVLPALVVAVDKFSPPLLEYMGEQEKSLPPALLQVYSAGDKDRYDERVFEFVRNSEDNHLIMHLLLRPVKLSQVKVDLRRKYLGVPGFLAKIKFKRTYELSKKDFREQHVDIVKQFYKRWGTATADAVLEEERLQESGGPMMSAKGFPGSGRIGLPPPKNPA</sequence>
<proteinExistence type="predicted"/>
<feature type="region of interest" description="Disordered" evidence="1">
    <location>
        <begin position="1"/>
        <end position="58"/>
    </location>
</feature>
<protein>
    <recommendedName>
        <fullName evidence="4">Hemerythrin-like domain-containing protein</fullName>
    </recommendedName>
</protein>
<dbReference type="EMBL" id="VRMN01000008">
    <property type="protein sequence ID" value="KAA8493027.1"/>
    <property type="molecule type" value="Genomic_DNA"/>
</dbReference>
<gene>
    <name evidence="2" type="ORF">FVE85_9299</name>
</gene>
<comment type="caution">
    <text evidence="2">The sequence shown here is derived from an EMBL/GenBank/DDBJ whole genome shotgun (WGS) entry which is preliminary data.</text>
</comment>